<feature type="chain" id="PRO_5004215456" evidence="2">
    <location>
        <begin position="23"/>
        <end position="870"/>
    </location>
</feature>
<dbReference type="InterPro" id="IPR038081">
    <property type="entry name" value="CalX-like_sf"/>
</dbReference>
<feature type="signal peptide" evidence="2">
    <location>
        <begin position="1"/>
        <end position="22"/>
    </location>
</feature>
<name>Q2SEA0_HAHCH</name>
<feature type="domain" description="Peptidase M12B" evidence="3">
    <location>
        <begin position="210"/>
        <end position="434"/>
    </location>
</feature>
<dbReference type="Proteomes" id="UP000000238">
    <property type="component" value="Chromosome"/>
</dbReference>
<keyword evidence="2" id="KW-0732">Signal</keyword>
<organism evidence="4 5">
    <name type="scientific">Hahella chejuensis (strain KCTC 2396)</name>
    <dbReference type="NCBI Taxonomy" id="349521"/>
    <lineage>
        <taxon>Bacteria</taxon>
        <taxon>Pseudomonadati</taxon>
        <taxon>Pseudomonadota</taxon>
        <taxon>Gammaproteobacteria</taxon>
        <taxon>Oceanospirillales</taxon>
        <taxon>Hahellaceae</taxon>
        <taxon>Hahella</taxon>
    </lineage>
</organism>
<dbReference type="OrthoDB" id="5242130at2"/>
<dbReference type="PANTHER" id="PTHR11905:SF159">
    <property type="entry name" value="ADAM METALLOPROTEASE"/>
    <property type="match status" value="1"/>
</dbReference>
<dbReference type="KEGG" id="hch:HCH_04317"/>
<accession>Q2SEA0</accession>
<evidence type="ECO:0000259" key="3">
    <source>
        <dbReference type="PROSITE" id="PS50215"/>
    </source>
</evidence>
<dbReference type="SUPFAM" id="SSF55486">
    <property type="entry name" value="Metalloproteases ('zincins'), catalytic domain"/>
    <property type="match status" value="1"/>
</dbReference>
<feature type="compositionally biased region" description="Acidic residues" evidence="1">
    <location>
        <begin position="785"/>
        <end position="811"/>
    </location>
</feature>
<keyword evidence="5" id="KW-1185">Reference proteome</keyword>
<dbReference type="PROSITE" id="PS50215">
    <property type="entry name" value="ADAM_MEPRO"/>
    <property type="match status" value="1"/>
</dbReference>
<dbReference type="Pfam" id="PF13583">
    <property type="entry name" value="Reprolysin_4"/>
    <property type="match status" value="1"/>
</dbReference>
<evidence type="ECO:0000313" key="4">
    <source>
        <dbReference type="EMBL" id="ABC31024.1"/>
    </source>
</evidence>
<dbReference type="Gene3D" id="3.40.390.10">
    <property type="entry name" value="Collagenase (Catalytic Domain)"/>
    <property type="match status" value="1"/>
</dbReference>
<dbReference type="EMBL" id="CP000155">
    <property type="protein sequence ID" value="ABC31024.1"/>
    <property type="molecule type" value="Genomic_DNA"/>
</dbReference>
<dbReference type="InterPro" id="IPR024079">
    <property type="entry name" value="MetalloPept_cat_dom_sf"/>
</dbReference>
<dbReference type="STRING" id="349521.HCH_04317"/>
<dbReference type="PANTHER" id="PTHR11905">
    <property type="entry name" value="ADAM A DISINTEGRIN AND METALLOPROTEASE DOMAIN"/>
    <property type="match status" value="1"/>
</dbReference>
<dbReference type="HOGENOM" id="CLU_006954_2_1_6"/>
<dbReference type="AlphaFoldDB" id="Q2SEA0"/>
<dbReference type="eggNOG" id="COG4935">
    <property type="taxonomic scope" value="Bacteria"/>
</dbReference>
<dbReference type="InterPro" id="IPR001590">
    <property type="entry name" value="Peptidase_M12B"/>
</dbReference>
<feature type="compositionally biased region" description="Polar residues" evidence="1">
    <location>
        <begin position="765"/>
        <end position="779"/>
    </location>
</feature>
<protein>
    <submittedName>
        <fullName evidence="4">PPE-repeat protein</fullName>
    </submittedName>
</protein>
<dbReference type="GO" id="GO:0006508">
    <property type="term" value="P:proteolysis"/>
    <property type="evidence" value="ECO:0007669"/>
    <property type="project" value="InterPro"/>
</dbReference>
<feature type="compositionally biased region" description="Low complexity" evidence="1">
    <location>
        <begin position="812"/>
        <end position="829"/>
    </location>
</feature>
<dbReference type="Gene3D" id="2.60.40.2030">
    <property type="match status" value="1"/>
</dbReference>
<evidence type="ECO:0000256" key="2">
    <source>
        <dbReference type="SAM" id="SignalP"/>
    </source>
</evidence>
<gene>
    <name evidence="4" type="ordered locus">HCH_04317</name>
</gene>
<sequence length="870" mass="91290">MNKAAFFVASQLALAIASVSHAQSPDGLWLDVAGKAQSQTESAFHYRGIAADIERLKVYLQDAPLEGALEGLPFYYPKPDGGFLLLEAFYSPVMAPELEAKYPELRTYKVFGVEDEGVSGRIDTTPRGFHGYVNTPEATMVIEPESSFSETESASQYRGFFKEDMPSKEPLQCDTAEHDHSVESGHEYGYLKSLEMPGLAERVSFGDSYKVYRLAMAATGEFSASVSSDSSNPSVAETQAFIVSVVNRLNQIYEKEVAVRFQLVADNDSIIYTDSSTDPYSSSSSMLSENQSNLDSVIGTADYDVGHLLNQVGGGLAYVGVVCSSTHKAQGRTGLGNPDGRFEYFVSDLLAHELGHQFGAGHTFNAVSGDCGGGRRSSSSAWEVGSGSTIMSYSGLCSPQNIQSNADDYFNGGSLEQIHNHLTGSGASCGTQVNTGNAMPTVNAGASYTIPAQTPFMLTATANDADPGDLSGLTYTWEQQDRSDSGGTSDAVEMATDDGKRPLFRSFQGTTSSTRYFPKLDAIISGDLSSSLGETLPTTDRDLNFRVTVRSGDFGVNQDDVKLTVDGDSGPFKVTAPGAGTYTGGQQMDVTWNVANTHLAPVSCSQVDIELSKDGGSTFTTMIKAGASNDGFERVVAPNTDTTNGRIRVKCSDNVFFNVSPANFSLVSVNTSGNISVSAISANQVEGNSGQTALTFQVSRQYAIVDMTVDYSVTGSGANPANASDFGGVLPSGSVSLAAGEFSKTFTINASGDTTFETDETFTLTISNPTSGTISQATASGVIANDDDEPTGDDDSGDSDSGDSDSGDSDSGDSNSGDSNSGDSNSGDSDSGDSDSGDSDSGSGDSGGGGGAVWLMLAALGWLRFKFPRK</sequence>
<dbReference type="GO" id="GO:0004222">
    <property type="term" value="F:metalloendopeptidase activity"/>
    <property type="evidence" value="ECO:0007669"/>
    <property type="project" value="InterPro"/>
</dbReference>
<feature type="region of interest" description="Disordered" evidence="1">
    <location>
        <begin position="765"/>
        <end position="852"/>
    </location>
</feature>
<evidence type="ECO:0000256" key="1">
    <source>
        <dbReference type="SAM" id="MobiDB-lite"/>
    </source>
</evidence>
<evidence type="ECO:0000313" key="5">
    <source>
        <dbReference type="Proteomes" id="UP000000238"/>
    </source>
</evidence>
<proteinExistence type="predicted"/>
<reference evidence="4 5" key="1">
    <citation type="journal article" date="2005" name="Nucleic Acids Res.">
        <title>Genomic blueprint of Hahella chejuensis, a marine microbe producing an algicidal agent.</title>
        <authorList>
            <person name="Jeong H."/>
            <person name="Yim J.H."/>
            <person name="Lee C."/>
            <person name="Choi S.-H."/>
            <person name="Park Y.K."/>
            <person name="Yoon S.H."/>
            <person name="Hur C.-G."/>
            <person name="Kang H.-Y."/>
            <person name="Kim D."/>
            <person name="Lee H.H."/>
            <person name="Park K.H."/>
            <person name="Park S.-H."/>
            <person name="Park H.-S."/>
            <person name="Lee H.K."/>
            <person name="Oh T.K."/>
            <person name="Kim J.F."/>
        </authorList>
    </citation>
    <scope>NUCLEOTIDE SEQUENCE [LARGE SCALE GENOMIC DNA]</scope>
    <source>
        <strain evidence="4 5">KCTC 2396</strain>
    </source>
</reference>
<dbReference type="RefSeq" id="WP_011398091.1">
    <property type="nucleotide sequence ID" value="NC_007645.1"/>
</dbReference>
<dbReference type="SUPFAM" id="SSF141072">
    <property type="entry name" value="CalX-like"/>
    <property type="match status" value="1"/>
</dbReference>